<dbReference type="RefSeq" id="WP_344512564.1">
    <property type="nucleotide sequence ID" value="NZ_BAAAQD010000033.1"/>
</dbReference>
<dbReference type="Gene3D" id="3.30.450.180">
    <property type="match status" value="1"/>
</dbReference>
<evidence type="ECO:0000313" key="3">
    <source>
        <dbReference type="Proteomes" id="UP001501470"/>
    </source>
</evidence>
<dbReference type="EMBL" id="BAAAQD010000033">
    <property type="protein sequence ID" value="GAA1563620.1"/>
    <property type="molecule type" value="Genomic_DNA"/>
</dbReference>
<dbReference type="InterPro" id="IPR010982">
    <property type="entry name" value="Lambda_DNA-bd_dom_sf"/>
</dbReference>
<feature type="domain" description="HTH cro/C1-type" evidence="1">
    <location>
        <begin position="47"/>
        <end position="93"/>
    </location>
</feature>
<dbReference type="Pfam" id="PF13560">
    <property type="entry name" value="HTH_31"/>
    <property type="match status" value="1"/>
</dbReference>
<evidence type="ECO:0000313" key="2">
    <source>
        <dbReference type="EMBL" id="GAA1563620.1"/>
    </source>
</evidence>
<comment type="caution">
    <text evidence="2">The sequence shown here is derived from an EMBL/GenBank/DDBJ whole genome shotgun (WGS) entry which is preliminary data.</text>
</comment>
<proteinExistence type="predicted"/>
<dbReference type="InterPro" id="IPR041413">
    <property type="entry name" value="MLTR_LBD"/>
</dbReference>
<dbReference type="InterPro" id="IPR001387">
    <property type="entry name" value="Cro/C1-type_HTH"/>
</dbReference>
<sequence length="277" mass="31968">MNGTVDTAELAPGEQLRQLLPQWRRRIRPKDIPGLLYGNASPTKKFLSQENVAHLTGVSVRWYADLERGRAAAYSEEFIKRLALALRLSREERAVLYMLVLGREPDPPRAIPVGEQFAALRTIVDAQPWPAYVSDDAWDVLFCNEHMARWFPHLDYEPNIMAWPFLYPESKLQLVNQLEVWYPPMLAQLRAAIARHPDNERLQEVIRQILEQNADARRIWDEDAEVHLHPDGDRRLMHVPDFDGPELVEIVAMTALRAVGFRVMMLIPVDRVNRATP</sequence>
<evidence type="ECO:0000259" key="1">
    <source>
        <dbReference type="PROSITE" id="PS50943"/>
    </source>
</evidence>
<dbReference type="CDD" id="cd00093">
    <property type="entry name" value="HTH_XRE"/>
    <property type="match status" value="1"/>
</dbReference>
<dbReference type="PANTHER" id="PTHR35010:SF2">
    <property type="entry name" value="BLL4672 PROTEIN"/>
    <property type="match status" value="1"/>
</dbReference>
<dbReference type="PANTHER" id="PTHR35010">
    <property type="entry name" value="BLL4672 PROTEIN-RELATED"/>
    <property type="match status" value="1"/>
</dbReference>
<keyword evidence="3" id="KW-1185">Reference proteome</keyword>
<reference evidence="3" key="1">
    <citation type="journal article" date="2019" name="Int. J. Syst. Evol. Microbiol.">
        <title>The Global Catalogue of Microorganisms (GCM) 10K type strain sequencing project: providing services to taxonomists for standard genome sequencing and annotation.</title>
        <authorList>
            <consortium name="The Broad Institute Genomics Platform"/>
            <consortium name="The Broad Institute Genome Sequencing Center for Infectious Disease"/>
            <person name="Wu L."/>
            <person name="Ma J."/>
        </authorList>
    </citation>
    <scope>NUCLEOTIDE SEQUENCE [LARGE SCALE GENOMIC DNA]</scope>
    <source>
        <strain evidence="3">JCM 15933</strain>
    </source>
</reference>
<accession>A0ABP4NMU0</accession>
<dbReference type="Proteomes" id="UP001501470">
    <property type="component" value="Unassembled WGS sequence"/>
</dbReference>
<dbReference type="PROSITE" id="PS50943">
    <property type="entry name" value="HTH_CROC1"/>
    <property type="match status" value="1"/>
</dbReference>
<protein>
    <recommendedName>
        <fullName evidence="1">HTH cro/C1-type domain-containing protein</fullName>
    </recommendedName>
</protein>
<gene>
    <name evidence="2" type="ORF">GCM10009827_101550</name>
</gene>
<organism evidence="2 3">
    <name type="scientific">Dactylosporangium maewongense</name>
    <dbReference type="NCBI Taxonomy" id="634393"/>
    <lineage>
        <taxon>Bacteria</taxon>
        <taxon>Bacillati</taxon>
        <taxon>Actinomycetota</taxon>
        <taxon>Actinomycetes</taxon>
        <taxon>Micromonosporales</taxon>
        <taxon>Micromonosporaceae</taxon>
        <taxon>Dactylosporangium</taxon>
    </lineage>
</organism>
<dbReference type="Gene3D" id="1.10.260.40">
    <property type="entry name" value="lambda repressor-like DNA-binding domains"/>
    <property type="match status" value="1"/>
</dbReference>
<dbReference type="SMART" id="SM00530">
    <property type="entry name" value="HTH_XRE"/>
    <property type="match status" value="1"/>
</dbReference>
<dbReference type="SUPFAM" id="SSF47413">
    <property type="entry name" value="lambda repressor-like DNA-binding domains"/>
    <property type="match status" value="1"/>
</dbReference>
<name>A0ABP4NMU0_9ACTN</name>
<dbReference type="Pfam" id="PF17765">
    <property type="entry name" value="MLTR_LBD"/>
    <property type="match status" value="1"/>
</dbReference>